<proteinExistence type="predicted"/>
<dbReference type="InterPro" id="IPR005149">
    <property type="entry name" value="Tscrpt_reg_PadR_N"/>
</dbReference>
<protein>
    <submittedName>
        <fullName evidence="2">PadR family transcriptional regulator</fullName>
    </submittedName>
</protein>
<reference evidence="2 3" key="1">
    <citation type="submission" date="2021-05" db="EMBL/GenBank/DDBJ databases">
        <title>A Polyphasic approach of four new species of the genus Ohtaekwangia: Ohtaekwangia histidinii sp. nov., Ohtaekwangia cretensis sp. nov., Ohtaekwangia indiensis sp. nov., Ohtaekwangia reichenbachii sp. nov. from diverse environment.</title>
        <authorList>
            <person name="Octaviana S."/>
        </authorList>
    </citation>
    <scope>NUCLEOTIDE SEQUENCE [LARGE SCALE GENOMIC DNA]</scope>
    <source>
        <strain evidence="2 3">PWU4</strain>
    </source>
</reference>
<evidence type="ECO:0000259" key="1">
    <source>
        <dbReference type="Pfam" id="PF03551"/>
    </source>
</evidence>
<feature type="domain" description="Transcription regulator PadR N-terminal" evidence="1">
    <location>
        <begin position="22"/>
        <end position="89"/>
    </location>
</feature>
<dbReference type="AlphaFoldDB" id="A0AAP2DL68"/>
<dbReference type="Gene3D" id="1.10.10.10">
    <property type="entry name" value="Winged helix-like DNA-binding domain superfamily/Winged helix DNA-binding domain"/>
    <property type="match status" value="1"/>
</dbReference>
<dbReference type="Proteomes" id="UP001319200">
    <property type="component" value="Unassembled WGS sequence"/>
</dbReference>
<dbReference type="EMBL" id="JAHESF010000003">
    <property type="protein sequence ID" value="MBT1695924.1"/>
    <property type="molecule type" value="Genomic_DNA"/>
</dbReference>
<evidence type="ECO:0000313" key="2">
    <source>
        <dbReference type="EMBL" id="MBT1695924.1"/>
    </source>
</evidence>
<keyword evidence="3" id="KW-1185">Reference proteome</keyword>
<dbReference type="RefSeq" id="WP_254160731.1">
    <property type="nucleotide sequence ID" value="NZ_JAHESF010000003.1"/>
</dbReference>
<organism evidence="2 3">
    <name type="scientific">Chryseosolibacter histidini</name>
    <dbReference type="NCBI Taxonomy" id="2782349"/>
    <lineage>
        <taxon>Bacteria</taxon>
        <taxon>Pseudomonadati</taxon>
        <taxon>Bacteroidota</taxon>
        <taxon>Cytophagia</taxon>
        <taxon>Cytophagales</taxon>
        <taxon>Chryseotaleaceae</taxon>
        <taxon>Chryseosolibacter</taxon>
    </lineage>
</organism>
<evidence type="ECO:0000313" key="3">
    <source>
        <dbReference type="Proteomes" id="UP001319200"/>
    </source>
</evidence>
<sequence>MKGTNLGELEEIVLLVVGVLFDDAYGVAIQEELRKRCDRKATLSTIHVALHRLEEKGYLESRLDGATNERGGRRKLLFRVTRSGQKALANARDMRNDLWRAIPKAAFANSLVMK</sequence>
<dbReference type="Pfam" id="PF03551">
    <property type="entry name" value="PadR"/>
    <property type="match status" value="1"/>
</dbReference>
<comment type="caution">
    <text evidence="2">The sequence shown here is derived from an EMBL/GenBank/DDBJ whole genome shotgun (WGS) entry which is preliminary data.</text>
</comment>
<dbReference type="InterPro" id="IPR036390">
    <property type="entry name" value="WH_DNA-bd_sf"/>
</dbReference>
<accession>A0AAP2DL68</accession>
<dbReference type="SUPFAM" id="SSF46785">
    <property type="entry name" value="Winged helix' DNA-binding domain"/>
    <property type="match status" value="1"/>
</dbReference>
<dbReference type="InterPro" id="IPR036388">
    <property type="entry name" value="WH-like_DNA-bd_sf"/>
</dbReference>
<gene>
    <name evidence="2" type="ORF">KK083_03485</name>
</gene>
<name>A0AAP2DL68_9BACT</name>